<dbReference type="SUPFAM" id="SSF55073">
    <property type="entry name" value="Nucleotide cyclase"/>
    <property type="match status" value="1"/>
</dbReference>
<dbReference type="Proteomes" id="UP000243406">
    <property type="component" value="Unassembled WGS sequence"/>
</dbReference>
<evidence type="ECO:0000313" key="3">
    <source>
        <dbReference type="EMBL" id="SKB65303.1"/>
    </source>
</evidence>
<dbReference type="InterPro" id="IPR043128">
    <property type="entry name" value="Rev_trsase/Diguanyl_cyclase"/>
</dbReference>
<dbReference type="NCBIfam" id="TIGR00254">
    <property type="entry name" value="GGDEF"/>
    <property type="match status" value="1"/>
</dbReference>
<dbReference type="SMART" id="SM00267">
    <property type="entry name" value="GGDEF"/>
    <property type="match status" value="1"/>
</dbReference>
<dbReference type="InterPro" id="IPR000160">
    <property type="entry name" value="GGDEF_dom"/>
</dbReference>
<organism evidence="3 4">
    <name type="scientific">Acetoanaerobium noterae</name>
    <dbReference type="NCBI Taxonomy" id="745369"/>
    <lineage>
        <taxon>Bacteria</taxon>
        <taxon>Bacillati</taxon>
        <taxon>Bacillota</taxon>
        <taxon>Clostridia</taxon>
        <taxon>Peptostreptococcales</taxon>
        <taxon>Filifactoraceae</taxon>
        <taxon>Acetoanaerobium</taxon>
    </lineage>
</organism>
<dbReference type="Gene3D" id="3.10.580.10">
    <property type="entry name" value="CBS-domain"/>
    <property type="match status" value="1"/>
</dbReference>
<dbReference type="Pfam" id="PF00990">
    <property type="entry name" value="GGDEF"/>
    <property type="match status" value="1"/>
</dbReference>
<dbReference type="SMART" id="SM00052">
    <property type="entry name" value="EAL"/>
    <property type="match status" value="1"/>
</dbReference>
<dbReference type="PANTHER" id="PTHR33121">
    <property type="entry name" value="CYCLIC DI-GMP PHOSPHODIESTERASE PDEF"/>
    <property type="match status" value="1"/>
</dbReference>
<dbReference type="Pfam" id="PF00571">
    <property type="entry name" value="CBS"/>
    <property type="match status" value="2"/>
</dbReference>
<dbReference type="SUPFAM" id="SSF54631">
    <property type="entry name" value="CBS-domain pair"/>
    <property type="match status" value="1"/>
</dbReference>
<feature type="domain" description="EAL" evidence="1">
    <location>
        <begin position="1"/>
        <end position="250"/>
    </location>
</feature>
<dbReference type="InterPro" id="IPR029787">
    <property type="entry name" value="Nucleotide_cyclase"/>
</dbReference>
<evidence type="ECO:0000259" key="1">
    <source>
        <dbReference type="PROSITE" id="PS50883"/>
    </source>
</evidence>
<dbReference type="PANTHER" id="PTHR33121:SF76">
    <property type="entry name" value="SIGNALING PROTEIN"/>
    <property type="match status" value="1"/>
</dbReference>
<dbReference type="InterPro" id="IPR046342">
    <property type="entry name" value="CBS_dom_sf"/>
</dbReference>
<dbReference type="GO" id="GO:0071111">
    <property type="term" value="F:cyclic-guanylate-specific phosphodiesterase activity"/>
    <property type="evidence" value="ECO:0007669"/>
    <property type="project" value="InterPro"/>
</dbReference>
<evidence type="ECO:0000313" key="4">
    <source>
        <dbReference type="Proteomes" id="UP000243406"/>
    </source>
</evidence>
<dbReference type="SUPFAM" id="SSF141868">
    <property type="entry name" value="EAL domain-like"/>
    <property type="match status" value="1"/>
</dbReference>
<dbReference type="InterPro" id="IPR035919">
    <property type="entry name" value="EAL_sf"/>
</dbReference>
<name>A0A1T5D125_9FIRM</name>
<feature type="domain" description="GGDEF" evidence="2">
    <location>
        <begin position="430"/>
        <end position="578"/>
    </location>
</feature>
<dbReference type="CDD" id="cd01948">
    <property type="entry name" value="EAL"/>
    <property type="match status" value="1"/>
</dbReference>
<dbReference type="Gene3D" id="3.30.70.270">
    <property type="match status" value="1"/>
</dbReference>
<dbReference type="PROSITE" id="PS50883">
    <property type="entry name" value="EAL"/>
    <property type="match status" value="1"/>
</dbReference>
<keyword evidence="4" id="KW-1185">Reference proteome</keyword>
<proteinExistence type="predicted"/>
<dbReference type="EMBL" id="FUYN01000006">
    <property type="protein sequence ID" value="SKB65303.1"/>
    <property type="molecule type" value="Genomic_DNA"/>
</dbReference>
<gene>
    <name evidence="3" type="ORF">SAMN02745120_2527</name>
</gene>
<dbReference type="Pfam" id="PF00563">
    <property type="entry name" value="EAL"/>
    <property type="match status" value="1"/>
</dbReference>
<dbReference type="InterPro" id="IPR050706">
    <property type="entry name" value="Cyclic-di-GMP_PDE-like"/>
</dbReference>
<dbReference type="AlphaFoldDB" id="A0A1T5D125"/>
<dbReference type="RefSeq" id="WP_079590297.1">
    <property type="nucleotide sequence ID" value="NZ_FUYN01000006.1"/>
</dbReference>
<accession>A0A1T5D125</accession>
<dbReference type="InterPro" id="IPR000644">
    <property type="entry name" value="CBS_dom"/>
</dbReference>
<dbReference type="OrthoDB" id="9813903at2"/>
<dbReference type="InterPro" id="IPR001633">
    <property type="entry name" value="EAL_dom"/>
</dbReference>
<dbReference type="PROSITE" id="PS50887">
    <property type="entry name" value="GGDEF"/>
    <property type="match status" value="1"/>
</dbReference>
<protein>
    <submittedName>
        <fullName evidence="3">Diguanylate cyclase (GGDEF) domain-containing protein</fullName>
    </submittedName>
</protein>
<sequence>MEKENELIRILEGEFIRPVFQPIVSLRTGDVLGYEALSRITLPDSTLNIEELFHLASERKRLWELEKLCRKKALEAAIDKPLRTKLFLNVDANIIHDPDLKSGFTWQQLAQFKIDPEDIVFEITEKNAVNSVDVFIASIEHYRSQNFKIGIDDFGSGYSGLNRVCAFSPDYIKLDMDLIRDIDKDPIKKSAVSATINFCKEAGIRVIAEGVETLEELKVLIYLGADYAQGYYLSKPNSEFLAPNFDTTFQITSCHNKAKPHSKGHIFGKISEIGTVNKTVLFNKPSILVYDAMKEDSAISEFFVVDESNKVCGILPRRHILEKFSGEYGYNLNKKTKISDIMIKDFLAVDEAMGIDEVANLSMERQASCIYDSVAVTSNQEYKSTVTVKDLLLAAVSLQVKRAADSNPLTGLPGNNQIQEMIINTFVKTSPWSIAYFDMDNFKAYNDAYGFSNGDLMIKALADSMRKCCYEGIFIGHIGGDDFVVIVNNHNAQELCSYICKTFREAICFLYHPDDWKRGYIVSKNRSGFTQTFPIVTLSIAIVTNKAFQPSDIEELSSMIAEIKKKCKQTDGDVIIVV</sequence>
<evidence type="ECO:0000259" key="2">
    <source>
        <dbReference type="PROSITE" id="PS50887"/>
    </source>
</evidence>
<reference evidence="4" key="1">
    <citation type="submission" date="2017-02" db="EMBL/GenBank/DDBJ databases">
        <authorList>
            <person name="Varghese N."/>
            <person name="Submissions S."/>
        </authorList>
    </citation>
    <scope>NUCLEOTIDE SEQUENCE [LARGE SCALE GENOMIC DNA]</scope>
    <source>
        <strain evidence="4">ATCC 35199</strain>
    </source>
</reference>
<dbReference type="Gene3D" id="3.20.20.450">
    <property type="entry name" value="EAL domain"/>
    <property type="match status" value="1"/>
</dbReference>
<dbReference type="CDD" id="cd01949">
    <property type="entry name" value="GGDEF"/>
    <property type="match status" value="1"/>
</dbReference>